<feature type="region of interest" description="Disordered" evidence="1">
    <location>
        <begin position="51"/>
        <end position="82"/>
    </location>
</feature>
<evidence type="ECO:0000256" key="1">
    <source>
        <dbReference type="SAM" id="MobiDB-lite"/>
    </source>
</evidence>
<feature type="non-terminal residue" evidence="2">
    <location>
        <position position="82"/>
    </location>
</feature>
<reference evidence="2" key="1">
    <citation type="submission" date="2020-02" db="EMBL/GenBank/DDBJ databases">
        <authorList>
            <person name="Meier V. D."/>
        </authorList>
    </citation>
    <scope>NUCLEOTIDE SEQUENCE</scope>
    <source>
        <strain evidence="2">AVDCRST_MAG39</strain>
    </source>
</reference>
<evidence type="ECO:0000313" key="2">
    <source>
        <dbReference type="EMBL" id="CAA9502190.1"/>
    </source>
</evidence>
<dbReference type="AlphaFoldDB" id="A0A6J4SQB9"/>
<dbReference type="EMBL" id="CADCVW010000057">
    <property type="protein sequence ID" value="CAA9502190.1"/>
    <property type="molecule type" value="Genomic_DNA"/>
</dbReference>
<protein>
    <submittedName>
        <fullName evidence="2">Uncharacterized protein</fullName>
    </submittedName>
</protein>
<accession>A0A6J4SQB9</accession>
<proteinExistence type="predicted"/>
<sequence>AVADITARARRVALRAARLLRPAGERRAGAAPPAARARAAARLGVGRLLPVQRGRLARSRPRRGRGRGRRDRRPRAALSRTQ</sequence>
<feature type="compositionally biased region" description="Basic residues" evidence="1">
    <location>
        <begin position="55"/>
        <end position="75"/>
    </location>
</feature>
<gene>
    <name evidence="2" type="ORF">AVDCRST_MAG39-1434</name>
</gene>
<name>A0A6J4SQB9_9SPHN</name>
<feature type="non-terminal residue" evidence="2">
    <location>
        <position position="1"/>
    </location>
</feature>
<organism evidence="2">
    <name type="scientific">uncultured Sphingomonadaceae bacterium</name>
    <dbReference type="NCBI Taxonomy" id="169976"/>
    <lineage>
        <taxon>Bacteria</taxon>
        <taxon>Pseudomonadati</taxon>
        <taxon>Pseudomonadota</taxon>
        <taxon>Alphaproteobacteria</taxon>
        <taxon>Sphingomonadales</taxon>
        <taxon>Sphingomonadaceae</taxon>
        <taxon>environmental samples</taxon>
    </lineage>
</organism>